<sequence length="173" mass="19998">MMRLSKYAKIGWCVVLCWGISQAVLGQTEFPKPKYIAVERNFWGMKYIYERQTIENPLALQIPLLQMQDPEVSSRFLKFKSQRKAMQWVNIASAGVSLYTIFNRDKVSNNFYWTSLGSALVITTYLNFRSTVHLSKSIARYNQLQLQQSRIGLSINQTSDQTPVIGLGWKQTF</sequence>
<accession>A0ABT6YA50</accession>
<dbReference type="EMBL" id="JASHIF010000011">
    <property type="protein sequence ID" value="MDI9860462.1"/>
    <property type="molecule type" value="Genomic_DNA"/>
</dbReference>
<protein>
    <submittedName>
        <fullName evidence="1">Uncharacterized protein</fullName>
    </submittedName>
</protein>
<reference evidence="1 2" key="1">
    <citation type="submission" date="2023-05" db="EMBL/GenBank/DDBJ databases">
        <title>Novel species of genus Flectobacillus isolated from stream in China.</title>
        <authorList>
            <person name="Lu H."/>
        </authorList>
    </citation>
    <scope>NUCLEOTIDE SEQUENCE [LARGE SCALE GENOMIC DNA]</scope>
    <source>
        <strain evidence="1 2">KCTC 42575</strain>
    </source>
</reference>
<dbReference type="Proteomes" id="UP001236507">
    <property type="component" value="Unassembled WGS sequence"/>
</dbReference>
<name>A0ABT6YA50_9BACT</name>
<evidence type="ECO:0000313" key="1">
    <source>
        <dbReference type="EMBL" id="MDI9860462.1"/>
    </source>
</evidence>
<gene>
    <name evidence="1" type="ORF">QM524_14710</name>
</gene>
<proteinExistence type="predicted"/>
<dbReference type="RefSeq" id="WP_141234857.1">
    <property type="nucleotide sequence ID" value="NZ_JASHIF010000011.1"/>
</dbReference>
<comment type="caution">
    <text evidence="1">The sequence shown here is derived from an EMBL/GenBank/DDBJ whole genome shotgun (WGS) entry which is preliminary data.</text>
</comment>
<evidence type="ECO:0000313" key="2">
    <source>
        <dbReference type="Proteomes" id="UP001236507"/>
    </source>
</evidence>
<organism evidence="1 2">
    <name type="scientific">Flectobacillus roseus</name>
    <dbReference type="NCBI Taxonomy" id="502259"/>
    <lineage>
        <taxon>Bacteria</taxon>
        <taxon>Pseudomonadati</taxon>
        <taxon>Bacteroidota</taxon>
        <taxon>Cytophagia</taxon>
        <taxon>Cytophagales</taxon>
        <taxon>Flectobacillaceae</taxon>
        <taxon>Flectobacillus</taxon>
    </lineage>
</organism>
<keyword evidence="2" id="KW-1185">Reference proteome</keyword>